<dbReference type="Gene3D" id="3.30.160.380">
    <property type="entry name" value="Dicer dimerisation domain"/>
    <property type="match status" value="1"/>
</dbReference>
<accession>T0MD85</accession>
<dbReference type="InterPro" id="IPR038248">
    <property type="entry name" value="Dicer_dimer_sf"/>
</dbReference>
<dbReference type="OrthoDB" id="416741at2759"/>
<dbReference type="HOGENOM" id="CLU_460109_0_0_1"/>
<evidence type="ECO:0000313" key="4">
    <source>
        <dbReference type="Proteomes" id="UP000053780"/>
    </source>
</evidence>
<dbReference type="AlphaFoldDB" id="T0MD85"/>
<keyword evidence="4" id="KW-1185">Reference proteome</keyword>
<evidence type="ECO:0000313" key="3">
    <source>
        <dbReference type="EMBL" id="EQB61196.1"/>
    </source>
</evidence>
<dbReference type="EMBL" id="KE647165">
    <property type="protein sequence ID" value="EQB61196.1"/>
    <property type="molecule type" value="Genomic_DNA"/>
</dbReference>
<dbReference type="InterPro" id="IPR005034">
    <property type="entry name" value="Dicer_dimerisation"/>
</dbReference>
<organism evidence="3 4">
    <name type="scientific">Vairimorpha apis BRL 01</name>
    <dbReference type="NCBI Taxonomy" id="1037528"/>
    <lineage>
        <taxon>Eukaryota</taxon>
        <taxon>Fungi</taxon>
        <taxon>Fungi incertae sedis</taxon>
        <taxon>Microsporidia</taxon>
        <taxon>Nosematidae</taxon>
        <taxon>Vairimorpha</taxon>
    </lineage>
</organism>
<gene>
    <name evidence="3" type="ORF">NAPIS_ORF01231</name>
</gene>
<keyword evidence="1" id="KW-0378">Hydrolase</keyword>
<dbReference type="GO" id="GO:0016891">
    <property type="term" value="F:RNA endonuclease activity producing 5'-phosphomonoesters, hydrolytic mechanism"/>
    <property type="evidence" value="ECO:0007669"/>
    <property type="project" value="InterPro"/>
</dbReference>
<protein>
    <recommendedName>
        <fullName evidence="2">Dicer dsRNA-binding fold domain-containing protein</fullName>
    </recommendedName>
</protein>
<reference evidence="3 4" key="1">
    <citation type="journal article" date="2013" name="BMC Genomics">
        <title>Genome sequencing and comparative genomics of honey bee microsporidia, Nosema apis reveal novel insights into host-parasite interactions.</title>
        <authorList>
            <person name="Chen Yp."/>
            <person name="Pettis J.S."/>
            <person name="Zhao Y."/>
            <person name="Liu X."/>
            <person name="Tallon L.J."/>
            <person name="Sadzewicz L.D."/>
            <person name="Li R."/>
            <person name="Zheng H."/>
            <person name="Huang S."/>
            <person name="Zhang X."/>
            <person name="Hamilton M.C."/>
            <person name="Pernal S.F."/>
            <person name="Melathopoulos A.P."/>
            <person name="Yan X."/>
            <person name="Evans J.D."/>
        </authorList>
    </citation>
    <scope>NUCLEOTIDE SEQUENCE [LARGE SCALE GENOMIC DNA]</scope>
    <source>
        <strain evidence="3 4">BRL 01</strain>
    </source>
</reference>
<evidence type="ECO:0000256" key="1">
    <source>
        <dbReference type="ARBA" id="ARBA00022801"/>
    </source>
</evidence>
<dbReference type="VEuPathDB" id="MicrosporidiaDB:NAPIS_ORF01231"/>
<name>T0MD85_9MICR</name>
<proteinExistence type="predicted"/>
<feature type="domain" description="Dicer dsRNA-binding fold" evidence="2">
    <location>
        <begin position="386"/>
        <end position="455"/>
    </location>
</feature>
<dbReference type="Proteomes" id="UP000053780">
    <property type="component" value="Unassembled WGS sequence"/>
</dbReference>
<sequence>MTINKIYKDDSQRTTDSINSLYLKYDRILIILSEKDKNIYKFEQDHRKLKYNQLVNVISDDTKIVTNILKFTLLSWQGLINMKMYDKIIIRSNEILKSFVHAFKCFYMNDAYNFDKPSIDVYVNDVNEIFCLYFQSIIDREYVYKPFCKCISINSSINENFLNYIKIKRMIKNKIDVNEKYRKIYNNLMILEQQGINEVIDFLKTFVKLENIVNVNTITADEENAKNLSEFYEKRKYVFELLKDHHVVLYSKNIIINETFTNLIHFCTSSELNIKNISTMACLVFWEDCYDKDDWLFALKFKKIIFFKSDKNFPEKFCNLIINNKNLELFKFNDYIKTSSKEYYTENKIGTINWDYSILLLEHIIYLITNLFSENYVFFKNYKIIKKYETLQNGTSYCCLMEVPNFVDDSLFTEVQRSNSYPVKKECCKDVAFNFIIKLYKNGFLDKNFLPIKQKFIYDNRLYHDLIKKAYKINYNNFDDLNKQINSIKEEFEDIEKFKKFYSINFEENLDQVCDIDEILRKQADCLKKFSDEMYVYCFNDSNIGISSSKSFTEEVTYKDVKISFLEKFILQNIKGNYYYIFKYYFLVSILKE</sequence>
<evidence type="ECO:0000259" key="2">
    <source>
        <dbReference type="Pfam" id="PF03368"/>
    </source>
</evidence>
<dbReference type="Pfam" id="PF03368">
    <property type="entry name" value="Dicer_dimer"/>
    <property type="match status" value="1"/>
</dbReference>